<keyword evidence="2" id="KW-1185">Reference proteome</keyword>
<evidence type="ECO:0000313" key="2">
    <source>
        <dbReference type="Proteomes" id="UP000094764"/>
    </source>
</evidence>
<dbReference type="STRING" id="903983.BCR23_09865"/>
<dbReference type="RefSeq" id="WP_069635626.1">
    <property type="nucleotide sequence ID" value="NZ_JXKZ01000025.1"/>
</dbReference>
<organism evidence="1 2">
    <name type="scientific">Enterococcus quebecensis</name>
    <dbReference type="NCBI Taxonomy" id="903983"/>
    <lineage>
        <taxon>Bacteria</taxon>
        <taxon>Bacillati</taxon>
        <taxon>Bacillota</taxon>
        <taxon>Bacilli</taxon>
        <taxon>Lactobacillales</taxon>
        <taxon>Enterococcaceae</taxon>
        <taxon>Enterococcus</taxon>
    </lineage>
</organism>
<dbReference type="AlphaFoldDB" id="A0A1E5GR23"/>
<dbReference type="EMBL" id="MIKB01000016">
    <property type="protein sequence ID" value="OEG15136.1"/>
    <property type="molecule type" value="Genomic_DNA"/>
</dbReference>
<dbReference type="Proteomes" id="UP000094764">
    <property type="component" value="Unassembled WGS sequence"/>
</dbReference>
<sequence length="163" mass="19084">MDQSFNFDKQVDEKYLNNRLRVLEYTNQDMNLSLENNNQVYIAVFDIPTKTNIIGFQTETLALVFGLNVHLYHGSGSVITNLEQYPEVMKAMQSLLLSSSQALPYMKLIEDFNFYNSEYVRVYLKTEQGVHFKELNKKDKIDIFLQNMMNYVLNEITKTNALK</sequence>
<comment type="caution">
    <text evidence="1">The sequence shown here is derived from an EMBL/GenBank/DDBJ whole genome shotgun (WGS) entry which is preliminary data.</text>
</comment>
<reference evidence="2" key="1">
    <citation type="submission" date="2016-09" db="EMBL/GenBank/DDBJ databases">
        <authorList>
            <person name="Gulvik C.A."/>
        </authorList>
    </citation>
    <scope>NUCLEOTIDE SEQUENCE [LARGE SCALE GENOMIC DNA]</scope>
    <source>
        <strain evidence="2">LMG 26306</strain>
    </source>
</reference>
<evidence type="ECO:0000313" key="1">
    <source>
        <dbReference type="EMBL" id="OEG15136.1"/>
    </source>
</evidence>
<protein>
    <submittedName>
        <fullName evidence="1">Uncharacterized protein</fullName>
    </submittedName>
</protein>
<proteinExistence type="predicted"/>
<name>A0A1E5GR23_9ENTE</name>
<gene>
    <name evidence="1" type="ORF">BCR23_09865</name>
</gene>
<dbReference type="OrthoDB" id="2339820at2"/>
<accession>A0A1E5GR23</accession>